<evidence type="ECO:0000313" key="2">
    <source>
        <dbReference type="Proteomes" id="UP001165079"/>
    </source>
</evidence>
<gene>
    <name evidence="1" type="ORF">Afil01_62320</name>
</gene>
<dbReference type="Proteomes" id="UP001165079">
    <property type="component" value="Unassembled WGS sequence"/>
</dbReference>
<dbReference type="AlphaFoldDB" id="A0A9W6WE16"/>
<accession>A0A9W6WE16</accession>
<proteinExistence type="predicted"/>
<protein>
    <submittedName>
        <fullName evidence="1">Uncharacterized protein</fullName>
    </submittedName>
</protein>
<dbReference type="Pfam" id="PF13481">
    <property type="entry name" value="AAA_25"/>
    <property type="match status" value="1"/>
</dbReference>
<keyword evidence="2" id="KW-1185">Reference proteome</keyword>
<comment type="caution">
    <text evidence="1">The sequence shown here is derived from an EMBL/GenBank/DDBJ whole genome shotgun (WGS) entry which is preliminary data.</text>
</comment>
<dbReference type="SUPFAM" id="SSF52540">
    <property type="entry name" value="P-loop containing nucleoside triphosphate hydrolases"/>
    <property type="match status" value="1"/>
</dbReference>
<organism evidence="1 2">
    <name type="scientific">Actinorhabdospora filicis</name>
    <dbReference type="NCBI Taxonomy" id="1785913"/>
    <lineage>
        <taxon>Bacteria</taxon>
        <taxon>Bacillati</taxon>
        <taxon>Actinomycetota</taxon>
        <taxon>Actinomycetes</taxon>
        <taxon>Micromonosporales</taxon>
        <taxon>Micromonosporaceae</taxon>
        <taxon>Actinorhabdospora</taxon>
    </lineage>
</organism>
<dbReference type="EMBL" id="BSTX01000005">
    <property type="protein sequence ID" value="GLZ81425.1"/>
    <property type="molecule type" value="Genomic_DNA"/>
</dbReference>
<reference evidence="1" key="1">
    <citation type="submission" date="2023-03" db="EMBL/GenBank/DDBJ databases">
        <title>Actinorhabdospora filicis NBRC 111898.</title>
        <authorList>
            <person name="Ichikawa N."/>
            <person name="Sato H."/>
            <person name="Tonouchi N."/>
        </authorList>
    </citation>
    <scope>NUCLEOTIDE SEQUENCE</scope>
    <source>
        <strain evidence="1">NBRC 111898</strain>
    </source>
</reference>
<sequence>MLTPIRALAQRGDEGALLPRVKAFEPLYRLGCHPRRGDLIMIAGRSGSQKSGLALYWTAAMGLPTLYLSADMQRVTASARLAAMGSGDTFEEVSKAIQSGDMPSRYAEKLAGLPMTFSFDSPITWDGLDAELDAFVELHNEYPSVIVVDNLMDIAEAESDYAAQMAAMASITELGRATGAAVFVLHHASDKTWSKVDPWLPPSRSEIKGGLSEKPTITLTVALHPDDLTYRVAVVKNRSGPCDPSGQTYALLWADPARTRFYDHSPLNR</sequence>
<dbReference type="RefSeq" id="WP_285666877.1">
    <property type="nucleotide sequence ID" value="NZ_BSTX01000005.1"/>
</dbReference>
<dbReference type="Gene3D" id="3.40.50.300">
    <property type="entry name" value="P-loop containing nucleotide triphosphate hydrolases"/>
    <property type="match status" value="1"/>
</dbReference>
<dbReference type="InterPro" id="IPR027417">
    <property type="entry name" value="P-loop_NTPase"/>
</dbReference>
<name>A0A9W6WE16_9ACTN</name>
<evidence type="ECO:0000313" key="1">
    <source>
        <dbReference type="EMBL" id="GLZ81425.1"/>
    </source>
</evidence>